<organism evidence="2 3">
    <name type="scientific">Herbihabitans rhizosphaerae</name>
    <dbReference type="NCBI Taxonomy" id="1872711"/>
    <lineage>
        <taxon>Bacteria</taxon>
        <taxon>Bacillati</taxon>
        <taxon>Actinomycetota</taxon>
        <taxon>Actinomycetes</taxon>
        <taxon>Pseudonocardiales</taxon>
        <taxon>Pseudonocardiaceae</taxon>
        <taxon>Herbihabitans</taxon>
    </lineage>
</organism>
<dbReference type="Pfam" id="PF19054">
    <property type="entry name" value="DUF5753"/>
    <property type="match status" value="1"/>
</dbReference>
<reference evidence="2 3" key="1">
    <citation type="submission" date="2019-02" db="EMBL/GenBank/DDBJ databases">
        <title>Genomic Encyclopedia of Type Strains, Phase IV (KMG-IV): sequencing the most valuable type-strain genomes for metagenomic binning, comparative biology and taxonomic classification.</title>
        <authorList>
            <person name="Goeker M."/>
        </authorList>
    </citation>
    <scope>NUCLEOTIDE SEQUENCE [LARGE SCALE GENOMIC DNA]</scope>
    <source>
        <strain evidence="2 3">DSM 101727</strain>
    </source>
</reference>
<evidence type="ECO:0000313" key="2">
    <source>
        <dbReference type="EMBL" id="RZS37701.1"/>
    </source>
</evidence>
<dbReference type="CDD" id="cd00093">
    <property type="entry name" value="HTH_XRE"/>
    <property type="match status" value="1"/>
</dbReference>
<evidence type="ECO:0000313" key="3">
    <source>
        <dbReference type="Proteomes" id="UP000294257"/>
    </source>
</evidence>
<dbReference type="AlphaFoldDB" id="A0A4Q7KPS8"/>
<name>A0A4Q7KPS8_9PSEU</name>
<evidence type="ECO:0000259" key="1">
    <source>
        <dbReference type="Pfam" id="PF19054"/>
    </source>
</evidence>
<dbReference type="GO" id="GO:0003677">
    <property type="term" value="F:DNA binding"/>
    <property type="evidence" value="ECO:0007669"/>
    <property type="project" value="InterPro"/>
</dbReference>
<keyword evidence="3" id="KW-1185">Reference proteome</keyword>
<comment type="caution">
    <text evidence="2">The sequence shown here is derived from an EMBL/GenBank/DDBJ whole genome shotgun (WGS) entry which is preliminary data.</text>
</comment>
<protein>
    <submittedName>
        <fullName evidence="2">Helix-turn-helix protein</fullName>
    </submittedName>
</protein>
<feature type="domain" description="DUF5753" evidence="1">
    <location>
        <begin position="101"/>
        <end position="278"/>
    </location>
</feature>
<dbReference type="OrthoDB" id="3673226at2"/>
<dbReference type="InterPro" id="IPR043917">
    <property type="entry name" value="DUF5753"/>
</dbReference>
<dbReference type="InterPro" id="IPR001387">
    <property type="entry name" value="Cro/C1-type_HTH"/>
</dbReference>
<dbReference type="SUPFAM" id="SSF47413">
    <property type="entry name" value="lambda repressor-like DNA-binding domains"/>
    <property type="match status" value="1"/>
</dbReference>
<dbReference type="InterPro" id="IPR010982">
    <property type="entry name" value="Lambda_DNA-bd_dom_sf"/>
</dbReference>
<accession>A0A4Q7KPS8</accession>
<sequence length="291" mass="32232">MGGKPRKTVSSNRREVGAALRSFRKRAGFERLDDVAGFIDTSAVTMGRIEKGEAPIDRANLGVLADKYGLNDHERAALMELARQTRGRRGVFPAFFSVKTRALLELESEASDLLVVNIDVIPAHFQTERYIQALFDGNGEGLPQKEVDRLKSVRMDRQAVLTQPKPPKVRAIIHETALRLPVGGNEVMHEQLLHLAEVCDLPNVEIQIQPAADGAYPHMGISFLLMRLDNDPSTDRVQVESAGDGIYRDRSTTTEPYRLSWERKRVAALSLPASKALILDVARGFAPDPDS</sequence>
<dbReference type="RefSeq" id="WP_130345159.1">
    <property type="nucleotide sequence ID" value="NZ_SGWQ01000005.1"/>
</dbReference>
<gene>
    <name evidence="2" type="ORF">EV193_105259</name>
</gene>
<proteinExistence type="predicted"/>
<dbReference type="EMBL" id="SGWQ01000005">
    <property type="protein sequence ID" value="RZS37701.1"/>
    <property type="molecule type" value="Genomic_DNA"/>
</dbReference>
<dbReference type="Pfam" id="PF13560">
    <property type="entry name" value="HTH_31"/>
    <property type="match status" value="1"/>
</dbReference>
<dbReference type="Proteomes" id="UP000294257">
    <property type="component" value="Unassembled WGS sequence"/>
</dbReference>